<dbReference type="Pfam" id="PF00466">
    <property type="entry name" value="Ribosomal_L10"/>
    <property type="match status" value="1"/>
</dbReference>
<evidence type="ECO:0000256" key="1">
    <source>
        <dbReference type="ARBA" id="ARBA00008889"/>
    </source>
</evidence>
<keyword evidence="7" id="KW-1185">Reference proteome</keyword>
<comment type="function">
    <text evidence="5">Forms part of the ribosomal stalk, playing a central role in the interaction of the ribosome with GTP-bound translation factors.</text>
</comment>
<reference evidence="7" key="1">
    <citation type="submission" date="2015-01" db="EMBL/GenBank/DDBJ databases">
        <authorList>
            <person name="Manzoor Shahid"/>
            <person name="Zubair Saima"/>
        </authorList>
    </citation>
    <scope>NUCLEOTIDE SEQUENCE [LARGE SCALE GENOMIC DNA]</scope>
    <source>
        <strain evidence="7">Sp3</strain>
    </source>
</reference>
<keyword evidence="3 5" id="KW-0687">Ribonucleoprotein</keyword>
<dbReference type="Gene3D" id="6.10.250.290">
    <property type="match status" value="1"/>
</dbReference>
<dbReference type="GO" id="GO:0005840">
    <property type="term" value="C:ribosome"/>
    <property type="evidence" value="ECO:0007669"/>
    <property type="project" value="UniProtKB-KW"/>
</dbReference>
<dbReference type="AlphaFoldDB" id="A0A0B7MR12"/>
<dbReference type="PANTHER" id="PTHR11560">
    <property type="entry name" value="39S RIBOSOMAL PROTEIN L10, MITOCHONDRIAL"/>
    <property type="match status" value="1"/>
</dbReference>
<comment type="subunit">
    <text evidence="5">Part of the ribosomal stalk of the 50S ribosomal subunit. The N-terminus interacts with L11 and the large rRNA to form the base of the stalk. The C-terminus forms an elongated spine to which L12 dimers bind in a sequential fashion forming a multimeric L10(L12)X complex.</text>
</comment>
<accession>A0A0B7MR12</accession>
<dbReference type="GO" id="GO:0006412">
    <property type="term" value="P:translation"/>
    <property type="evidence" value="ECO:0007669"/>
    <property type="project" value="UniProtKB-UniRule"/>
</dbReference>
<evidence type="ECO:0000256" key="2">
    <source>
        <dbReference type="ARBA" id="ARBA00022980"/>
    </source>
</evidence>
<keyword evidence="5" id="KW-0694">RNA-binding</keyword>
<dbReference type="InterPro" id="IPR001790">
    <property type="entry name" value="Ribosomal_uL10"/>
</dbReference>
<dbReference type="InterPro" id="IPR047865">
    <property type="entry name" value="Ribosomal_uL10_bac_type"/>
</dbReference>
<dbReference type="InterPro" id="IPR043141">
    <property type="entry name" value="Ribosomal_uL10-like_sf"/>
</dbReference>
<dbReference type="Gene3D" id="3.30.70.1730">
    <property type="match status" value="1"/>
</dbReference>
<organism evidence="6 7">
    <name type="scientific">Syntrophaceticus schinkii</name>
    <dbReference type="NCBI Taxonomy" id="499207"/>
    <lineage>
        <taxon>Bacteria</taxon>
        <taxon>Bacillati</taxon>
        <taxon>Bacillota</taxon>
        <taxon>Clostridia</taxon>
        <taxon>Thermoanaerobacterales</taxon>
        <taxon>Thermoanaerobacterales Family III. Incertae Sedis</taxon>
        <taxon>Syntrophaceticus</taxon>
    </lineage>
</organism>
<dbReference type="OrthoDB" id="9808307at2"/>
<sequence>MASLDEKKKVVAELEEKLKTSKAAVFADYRGIKVAEATDLRSVCRDAGVEFKVVKNTLTQIAAENSGFPELNQFLEGPTAIAFDYEDPVAPAKTLMDFIKKNRKLEIKGGLIEGEIVGLSSIKELADLPSRDVLVSMVLRGLNGPLTGLSCVLQGPIRKLVYALKAVQDQKAAG</sequence>
<dbReference type="CDD" id="cd05797">
    <property type="entry name" value="Ribosomal_L10"/>
    <property type="match status" value="1"/>
</dbReference>
<evidence type="ECO:0000313" key="6">
    <source>
        <dbReference type="EMBL" id="CEO90137.1"/>
    </source>
</evidence>
<gene>
    <name evidence="5 6" type="primary">rplJ</name>
    <name evidence="6" type="ORF">SSCH_740007</name>
</gene>
<evidence type="ECO:0000313" key="7">
    <source>
        <dbReference type="Proteomes" id="UP000046155"/>
    </source>
</evidence>
<evidence type="ECO:0000256" key="5">
    <source>
        <dbReference type="HAMAP-Rule" id="MF_00362"/>
    </source>
</evidence>
<evidence type="ECO:0000256" key="3">
    <source>
        <dbReference type="ARBA" id="ARBA00023274"/>
    </source>
</evidence>
<dbReference type="InterPro" id="IPR022973">
    <property type="entry name" value="Ribosomal_uL10_bac"/>
</dbReference>
<protein>
    <recommendedName>
        <fullName evidence="4 5">Large ribosomal subunit protein uL10</fullName>
    </recommendedName>
</protein>
<dbReference type="GO" id="GO:1990904">
    <property type="term" value="C:ribonucleoprotein complex"/>
    <property type="evidence" value="ECO:0007669"/>
    <property type="project" value="UniProtKB-KW"/>
</dbReference>
<dbReference type="HAMAP" id="MF_00362">
    <property type="entry name" value="Ribosomal_uL10"/>
    <property type="match status" value="1"/>
</dbReference>
<comment type="similarity">
    <text evidence="1 5">Belongs to the universal ribosomal protein uL10 family.</text>
</comment>
<dbReference type="GO" id="GO:0070180">
    <property type="term" value="F:large ribosomal subunit rRNA binding"/>
    <property type="evidence" value="ECO:0007669"/>
    <property type="project" value="UniProtKB-UniRule"/>
</dbReference>
<dbReference type="Proteomes" id="UP000046155">
    <property type="component" value="Unassembled WGS sequence"/>
</dbReference>
<name>A0A0B7MR12_9FIRM</name>
<dbReference type="NCBIfam" id="NF000955">
    <property type="entry name" value="PRK00099.1-1"/>
    <property type="match status" value="1"/>
</dbReference>
<keyword evidence="5" id="KW-0699">rRNA-binding</keyword>
<keyword evidence="2 5" id="KW-0689">Ribosomal protein</keyword>
<dbReference type="EMBL" id="CDRZ01000274">
    <property type="protein sequence ID" value="CEO90137.1"/>
    <property type="molecule type" value="Genomic_DNA"/>
</dbReference>
<evidence type="ECO:0000256" key="4">
    <source>
        <dbReference type="ARBA" id="ARBA00035202"/>
    </source>
</evidence>
<proteinExistence type="inferred from homology"/>
<dbReference type="SUPFAM" id="SSF160369">
    <property type="entry name" value="Ribosomal protein L10-like"/>
    <property type="match status" value="1"/>
</dbReference>
<dbReference type="RefSeq" id="WP_044665941.1">
    <property type="nucleotide sequence ID" value="NZ_CDRZ01000274.1"/>
</dbReference>